<evidence type="ECO:0000313" key="2">
    <source>
        <dbReference type="Proteomes" id="UP001152795"/>
    </source>
</evidence>
<organism evidence="1 2">
    <name type="scientific">Paramuricea clavata</name>
    <name type="common">Red gorgonian</name>
    <name type="synonym">Violescent sea-whip</name>
    <dbReference type="NCBI Taxonomy" id="317549"/>
    <lineage>
        <taxon>Eukaryota</taxon>
        <taxon>Metazoa</taxon>
        <taxon>Cnidaria</taxon>
        <taxon>Anthozoa</taxon>
        <taxon>Octocorallia</taxon>
        <taxon>Malacalcyonacea</taxon>
        <taxon>Plexauridae</taxon>
        <taxon>Paramuricea</taxon>
    </lineage>
</organism>
<dbReference type="Proteomes" id="UP001152795">
    <property type="component" value="Unassembled WGS sequence"/>
</dbReference>
<reference evidence="1" key="1">
    <citation type="submission" date="2020-04" db="EMBL/GenBank/DDBJ databases">
        <authorList>
            <person name="Alioto T."/>
            <person name="Alioto T."/>
            <person name="Gomez Garrido J."/>
        </authorList>
    </citation>
    <scope>NUCLEOTIDE SEQUENCE</scope>
    <source>
        <strain evidence="1">A484AB</strain>
    </source>
</reference>
<name>A0A7D9JP29_PARCT</name>
<dbReference type="AlphaFoldDB" id="A0A7D9JP29"/>
<evidence type="ECO:0000313" key="1">
    <source>
        <dbReference type="EMBL" id="CAB4033316.1"/>
    </source>
</evidence>
<accession>A0A7D9JP29</accession>
<keyword evidence="2" id="KW-1185">Reference proteome</keyword>
<gene>
    <name evidence="1" type="ORF">PACLA_8A038793</name>
</gene>
<protein>
    <submittedName>
        <fullName evidence="1">Uncharacterized protein</fullName>
    </submittedName>
</protein>
<dbReference type="PANTHER" id="PTHR31511">
    <property type="entry name" value="PROTEIN CBG23764"/>
    <property type="match status" value="1"/>
</dbReference>
<proteinExistence type="predicted"/>
<dbReference type="EMBL" id="CACRXK020019141">
    <property type="protein sequence ID" value="CAB4033316.1"/>
    <property type="molecule type" value="Genomic_DNA"/>
</dbReference>
<comment type="caution">
    <text evidence="1">The sequence shown here is derived from an EMBL/GenBank/DDBJ whole genome shotgun (WGS) entry which is preliminary data.</text>
</comment>
<sequence>MKNTSSSVLESTLDFIERKRAEALRRLREGKSSETEGDINDRFDEYARSERRKAIGKGIIRSAAKRFRDRREQTAKYERAEIRNQKRWEKEILEEERRREKASVSREAKKELQRLRRNAKAREKYRAENLRIASGKWKGKKKLGKIQLKLGDKLKRIWELNETCLPPKEKFYSSLSESHITDEEYERAQYVWKLFGMKTMRDYHDVYLKTDVLLLADVMDDFRKNSSKDYKPLWYYTSPSLTWDACLKKTGIVLDCISDPTMYNFFEESCRGGISTVLKRFAVADNKYIGISKIPESVIRWLKDLNVTFQNNPKYWEKIMDAFERKLEILLRNYSDEDVPE</sequence>
<dbReference type="PANTHER" id="PTHR31511:SF12">
    <property type="entry name" value="RHO TERMINATION FACTOR N-TERMINAL DOMAIN-CONTAINING PROTEIN"/>
    <property type="match status" value="1"/>
</dbReference>